<gene>
    <name evidence="1" type="ORF">K443DRAFT_90892</name>
</gene>
<keyword evidence="2" id="KW-1185">Reference proteome</keyword>
<dbReference type="EMBL" id="KN838558">
    <property type="protein sequence ID" value="KIK05664.1"/>
    <property type="molecule type" value="Genomic_DNA"/>
</dbReference>
<proteinExistence type="predicted"/>
<name>A0A0C9XVN8_9AGAR</name>
<organism evidence="1 2">
    <name type="scientific">Laccaria amethystina LaAM-08-1</name>
    <dbReference type="NCBI Taxonomy" id="1095629"/>
    <lineage>
        <taxon>Eukaryota</taxon>
        <taxon>Fungi</taxon>
        <taxon>Dikarya</taxon>
        <taxon>Basidiomycota</taxon>
        <taxon>Agaricomycotina</taxon>
        <taxon>Agaricomycetes</taxon>
        <taxon>Agaricomycetidae</taxon>
        <taxon>Agaricales</taxon>
        <taxon>Agaricineae</taxon>
        <taxon>Hydnangiaceae</taxon>
        <taxon>Laccaria</taxon>
    </lineage>
</organism>
<evidence type="ECO:0000313" key="1">
    <source>
        <dbReference type="EMBL" id="KIK05664.1"/>
    </source>
</evidence>
<dbReference type="STRING" id="1095629.A0A0C9XVN8"/>
<dbReference type="HOGENOM" id="CLU_056788_11_4_1"/>
<protein>
    <submittedName>
        <fullName evidence="1">Uncharacterized protein</fullName>
    </submittedName>
</protein>
<reference evidence="1 2" key="1">
    <citation type="submission" date="2014-04" db="EMBL/GenBank/DDBJ databases">
        <authorList>
            <consortium name="DOE Joint Genome Institute"/>
            <person name="Kuo A."/>
            <person name="Kohler A."/>
            <person name="Nagy L.G."/>
            <person name="Floudas D."/>
            <person name="Copeland A."/>
            <person name="Barry K.W."/>
            <person name="Cichocki N."/>
            <person name="Veneault-Fourrey C."/>
            <person name="LaButti K."/>
            <person name="Lindquist E.A."/>
            <person name="Lipzen A."/>
            <person name="Lundell T."/>
            <person name="Morin E."/>
            <person name="Murat C."/>
            <person name="Sun H."/>
            <person name="Tunlid A."/>
            <person name="Henrissat B."/>
            <person name="Grigoriev I.V."/>
            <person name="Hibbett D.S."/>
            <person name="Martin F."/>
            <person name="Nordberg H.P."/>
            <person name="Cantor M.N."/>
            <person name="Hua S.X."/>
        </authorList>
    </citation>
    <scope>NUCLEOTIDE SEQUENCE [LARGE SCALE GENOMIC DNA]</scope>
    <source>
        <strain evidence="1 2">LaAM-08-1</strain>
    </source>
</reference>
<accession>A0A0C9XVN8</accession>
<dbReference type="OrthoDB" id="2142724at2759"/>
<reference evidence="2" key="2">
    <citation type="submission" date="2015-01" db="EMBL/GenBank/DDBJ databases">
        <title>Evolutionary Origins and Diversification of the Mycorrhizal Mutualists.</title>
        <authorList>
            <consortium name="DOE Joint Genome Institute"/>
            <consortium name="Mycorrhizal Genomics Consortium"/>
            <person name="Kohler A."/>
            <person name="Kuo A."/>
            <person name="Nagy L.G."/>
            <person name="Floudas D."/>
            <person name="Copeland A."/>
            <person name="Barry K.W."/>
            <person name="Cichocki N."/>
            <person name="Veneault-Fourrey C."/>
            <person name="LaButti K."/>
            <person name="Lindquist E.A."/>
            <person name="Lipzen A."/>
            <person name="Lundell T."/>
            <person name="Morin E."/>
            <person name="Murat C."/>
            <person name="Riley R."/>
            <person name="Ohm R."/>
            <person name="Sun H."/>
            <person name="Tunlid A."/>
            <person name="Henrissat B."/>
            <person name="Grigoriev I.V."/>
            <person name="Hibbett D.S."/>
            <person name="Martin F."/>
        </authorList>
    </citation>
    <scope>NUCLEOTIDE SEQUENCE [LARGE SCALE GENOMIC DNA]</scope>
    <source>
        <strain evidence="2">LaAM-08-1</strain>
    </source>
</reference>
<evidence type="ECO:0000313" key="2">
    <source>
        <dbReference type="Proteomes" id="UP000054477"/>
    </source>
</evidence>
<dbReference type="Proteomes" id="UP000054477">
    <property type="component" value="Unassembled WGS sequence"/>
</dbReference>
<sequence>MAQYEPEQLGFIDKYLKDERTSSQRHRRLRKGTCTVKKGLLTIDGMVSNTIVEGSMTCMHFLEYLELEVVLYCYLSIYMHD</sequence>
<dbReference type="AlphaFoldDB" id="A0A0C9XVN8"/>